<evidence type="ECO:0000256" key="10">
    <source>
        <dbReference type="SAM" id="SignalP"/>
    </source>
</evidence>
<protein>
    <recommendedName>
        <fullName evidence="2">non-specific serine/threonine protein kinase</fullName>
        <ecNumber evidence="2">2.7.11.1</ecNumber>
    </recommendedName>
</protein>
<keyword evidence="6" id="KW-0472">Membrane</keyword>
<feature type="chain" id="PRO_5044881134" description="non-specific serine/threonine protein kinase" evidence="10">
    <location>
        <begin position="23"/>
        <end position="306"/>
    </location>
</feature>
<proteinExistence type="predicted"/>
<sequence>MNTHLPLLCAMFLVMMINLIRSQSNEDLYSNCSNLFNCGNIRGIGFPFGGGNRSSRCGHPELQLVCEDNAASITISDVKYKVLGVYPDIKVLRIAREDFSSGICSPLFLNTTLDPPLFSMANGYSNYTFFYGCPNWPTPSAPGQFSCNKSGITDKKNYGFPGAMGPGNCLESVVFPVSQSLLAQSASLENIARQGFEVRFGVDSAACARCANSKGVCGYDNSKNTTACYCPDGSLVSATCSPPAAGGPQGQPPPKGYLALAKDDLYRSSGALSLGTVNSLEYTMSHICPTVSPTDLLSSPPAKDQP</sequence>
<evidence type="ECO:0000256" key="2">
    <source>
        <dbReference type="ARBA" id="ARBA00012513"/>
    </source>
</evidence>
<accession>A0ABD3KA22</accession>
<organism evidence="13 14">
    <name type="scientific">Eucalyptus globulus</name>
    <name type="common">Tasmanian blue gum</name>
    <dbReference type="NCBI Taxonomy" id="34317"/>
    <lineage>
        <taxon>Eukaryota</taxon>
        <taxon>Viridiplantae</taxon>
        <taxon>Streptophyta</taxon>
        <taxon>Embryophyta</taxon>
        <taxon>Tracheophyta</taxon>
        <taxon>Spermatophyta</taxon>
        <taxon>Magnoliopsida</taxon>
        <taxon>eudicotyledons</taxon>
        <taxon>Gunneridae</taxon>
        <taxon>Pentapetalae</taxon>
        <taxon>rosids</taxon>
        <taxon>malvids</taxon>
        <taxon>Myrtales</taxon>
        <taxon>Myrtaceae</taxon>
        <taxon>Myrtoideae</taxon>
        <taxon>Eucalypteae</taxon>
        <taxon>Eucalyptus</taxon>
    </lineage>
</organism>
<comment type="caution">
    <text evidence="13">The sequence shown here is derived from an EMBL/GenBank/DDBJ whole genome shotgun (WGS) entry which is preliminary data.</text>
</comment>
<dbReference type="AlphaFoldDB" id="A0ABD3KA22"/>
<evidence type="ECO:0000256" key="3">
    <source>
        <dbReference type="ARBA" id="ARBA00022692"/>
    </source>
</evidence>
<comment type="catalytic activity">
    <reaction evidence="8">
        <text>L-threonyl-[protein] + ATP = O-phospho-L-threonyl-[protein] + ADP + H(+)</text>
        <dbReference type="Rhea" id="RHEA:46608"/>
        <dbReference type="Rhea" id="RHEA-COMP:11060"/>
        <dbReference type="Rhea" id="RHEA-COMP:11605"/>
        <dbReference type="ChEBI" id="CHEBI:15378"/>
        <dbReference type="ChEBI" id="CHEBI:30013"/>
        <dbReference type="ChEBI" id="CHEBI:30616"/>
        <dbReference type="ChEBI" id="CHEBI:61977"/>
        <dbReference type="ChEBI" id="CHEBI:456216"/>
        <dbReference type="EC" id="2.7.11.1"/>
    </reaction>
</comment>
<keyword evidence="7" id="KW-0325">Glycoprotein</keyword>
<evidence type="ECO:0000256" key="9">
    <source>
        <dbReference type="ARBA" id="ARBA00048679"/>
    </source>
</evidence>
<feature type="signal peptide" evidence="10">
    <location>
        <begin position="1"/>
        <end position="22"/>
    </location>
</feature>
<evidence type="ECO:0000256" key="5">
    <source>
        <dbReference type="ARBA" id="ARBA00022989"/>
    </source>
</evidence>
<evidence type="ECO:0000259" key="12">
    <source>
        <dbReference type="Pfam" id="PF14380"/>
    </source>
</evidence>
<evidence type="ECO:0000256" key="7">
    <source>
        <dbReference type="ARBA" id="ARBA00023180"/>
    </source>
</evidence>
<keyword evidence="4 10" id="KW-0732">Signal</keyword>
<dbReference type="GO" id="GO:0016020">
    <property type="term" value="C:membrane"/>
    <property type="evidence" value="ECO:0007669"/>
    <property type="project" value="UniProtKB-SubCell"/>
</dbReference>
<dbReference type="GO" id="GO:0004674">
    <property type="term" value="F:protein serine/threonine kinase activity"/>
    <property type="evidence" value="ECO:0007669"/>
    <property type="project" value="UniProtKB-KW"/>
</dbReference>
<dbReference type="EC" id="2.7.11.1" evidence="2"/>
<evidence type="ECO:0000259" key="11">
    <source>
        <dbReference type="Pfam" id="PF13947"/>
    </source>
</evidence>
<evidence type="ECO:0000256" key="1">
    <source>
        <dbReference type="ARBA" id="ARBA00004167"/>
    </source>
</evidence>
<dbReference type="Pfam" id="PF14380">
    <property type="entry name" value="WAK_assoc"/>
    <property type="match status" value="1"/>
</dbReference>
<dbReference type="InterPro" id="IPR025287">
    <property type="entry name" value="WAK_GUB"/>
</dbReference>
<keyword evidence="5" id="KW-1133">Transmembrane helix</keyword>
<name>A0ABD3KA22_EUCGL</name>
<comment type="subcellular location">
    <subcellularLocation>
        <location evidence="1">Membrane</location>
        <topology evidence="1">Single-pass membrane protein</topology>
    </subcellularLocation>
</comment>
<dbReference type="Pfam" id="PF13947">
    <property type="entry name" value="GUB_WAK_bind"/>
    <property type="match status" value="1"/>
</dbReference>
<reference evidence="13 14" key="1">
    <citation type="submission" date="2024-11" db="EMBL/GenBank/DDBJ databases">
        <title>Chromosome-level genome assembly of Eucalyptus globulus Labill. provides insights into its genome evolution.</title>
        <authorList>
            <person name="Li X."/>
        </authorList>
    </citation>
    <scope>NUCLEOTIDE SEQUENCE [LARGE SCALE GENOMIC DNA]</scope>
    <source>
        <strain evidence="13">CL2024</strain>
        <tissue evidence="13">Fresh tender leaves</tissue>
    </source>
</reference>
<feature type="domain" description="Wall-associated receptor kinase C-terminal" evidence="12">
    <location>
        <begin position="166"/>
        <end position="233"/>
    </location>
</feature>
<evidence type="ECO:0000313" key="14">
    <source>
        <dbReference type="Proteomes" id="UP001634007"/>
    </source>
</evidence>
<evidence type="ECO:0000313" key="13">
    <source>
        <dbReference type="EMBL" id="KAL3735284.1"/>
    </source>
</evidence>
<feature type="domain" description="Wall-associated receptor kinase galacturonan-binding" evidence="11">
    <location>
        <begin position="32"/>
        <end position="95"/>
    </location>
</feature>
<dbReference type="PANTHER" id="PTHR33138">
    <property type="entry name" value="OS01G0690200 PROTEIN"/>
    <property type="match status" value="1"/>
</dbReference>
<dbReference type="PANTHER" id="PTHR33138:SF11">
    <property type="entry name" value="KINASE-LIKE PROTEIN"/>
    <property type="match status" value="1"/>
</dbReference>
<evidence type="ECO:0000256" key="4">
    <source>
        <dbReference type="ARBA" id="ARBA00022729"/>
    </source>
</evidence>
<evidence type="ECO:0000256" key="6">
    <source>
        <dbReference type="ARBA" id="ARBA00023136"/>
    </source>
</evidence>
<evidence type="ECO:0000256" key="8">
    <source>
        <dbReference type="ARBA" id="ARBA00047899"/>
    </source>
</evidence>
<dbReference type="InterPro" id="IPR032872">
    <property type="entry name" value="WAK_assoc_C"/>
</dbReference>
<dbReference type="EMBL" id="JBJKBG010000006">
    <property type="protein sequence ID" value="KAL3735284.1"/>
    <property type="molecule type" value="Genomic_DNA"/>
</dbReference>
<keyword evidence="14" id="KW-1185">Reference proteome</keyword>
<gene>
    <name evidence="13" type="ORF">ACJRO7_024418</name>
</gene>
<dbReference type="Proteomes" id="UP001634007">
    <property type="component" value="Unassembled WGS sequence"/>
</dbReference>
<keyword evidence="3" id="KW-0812">Transmembrane</keyword>
<comment type="catalytic activity">
    <reaction evidence="9">
        <text>L-seryl-[protein] + ATP = O-phospho-L-seryl-[protein] + ADP + H(+)</text>
        <dbReference type="Rhea" id="RHEA:17989"/>
        <dbReference type="Rhea" id="RHEA-COMP:9863"/>
        <dbReference type="Rhea" id="RHEA-COMP:11604"/>
        <dbReference type="ChEBI" id="CHEBI:15378"/>
        <dbReference type="ChEBI" id="CHEBI:29999"/>
        <dbReference type="ChEBI" id="CHEBI:30616"/>
        <dbReference type="ChEBI" id="CHEBI:83421"/>
        <dbReference type="ChEBI" id="CHEBI:456216"/>
        <dbReference type="EC" id="2.7.11.1"/>
    </reaction>
</comment>